<sequence>MCTNGVYLRVGDNNGIFVGPEASCGLMQWIFVCSAVVYIASNPINTIFRLFPKRSALGSRDKQIIPVTFFYVSNNFHVCFFHFLNTKTTNMRIHLRKTATYMDFMRISNKSIVPSALPNAMTFWLMYSCVNIEFLVWNTIGTRGE</sequence>
<gene>
    <name evidence="2" type="ORF">VSP0166_LOCUS5651</name>
</gene>
<organism evidence="2">
    <name type="scientific">Vannella robusta</name>
    <dbReference type="NCBI Taxonomy" id="1487602"/>
    <lineage>
        <taxon>Eukaryota</taxon>
        <taxon>Amoebozoa</taxon>
        <taxon>Discosea</taxon>
        <taxon>Flabellinia</taxon>
        <taxon>Vannellidae</taxon>
        <taxon>Vannella</taxon>
    </lineage>
</organism>
<feature type="transmembrane region" description="Helical" evidence="1">
    <location>
        <begin position="64"/>
        <end position="84"/>
    </location>
</feature>
<reference evidence="2" key="1">
    <citation type="submission" date="2021-01" db="EMBL/GenBank/DDBJ databases">
        <authorList>
            <person name="Corre E."/>
            <person name="Pelletier E."/>
            <person name="Niang G."/>
            <person name="Scheremetjew M."/>
            <person name="Finn R."/>
            <person name="Kale V."/>
            <person name="Holt S."/>
            <person name="Cochrane G."/>
            <person name="Meng A."/>
            <person name="Brown T."/>
            <person name="Cohen L."/>
        </authorList>
    </citation>
    <scope>NUCLEOTIDE SEQUENCE</scope>
    <source>
        <strain evidence="2">DIVA3 518/3/11/1/6</strain>
    </source>
</reference>
<dbReference type="AlphaFoldDB" id="A0A7S4HXB9"/>
<accession>A0A7S4HXB9</accession>
<name>A0A7S4HXB9_9EUKA</name>
<dbReference type="EMBL" id="HBKP01007890">
    <property type="protein sequence ID" value="CAE2212200.1"/>
    <property type="molecule type" value="Transcribed_RNA"/>
</dbReference>
<protein>
    <submittedName>
        <fullName evidence="2">Uncharacterized protein</fullName>
    </submittedName>
</protein>
<feature type="transmembrane region" description="Helical" evidence="1">
    <location>
        <begin position="29"/>
        <end position="52"/>
    </location>
</feature>
<evidence type="ECO:0000313" key="2">
    <source>
        <dbReference type="EMBL" id="CAE2212200.1"/>
    </source>
</evidence>
<keyword evidence="1" id="KW-0812">Transmembrane</keyword>
<proteinExistence type="predicted"/>
<evidence type="ECO:0000256" key="1">
    <source>
        <dbReference type="SAM" id="Phobius"/>
    </source>
</evidence>
<keyword evidence="1" id="KW-1133">Transmembrane helix</keyword>
<keyword evidence="1" id="KW-0472">Membrane</keyword>